<evidence type="ECO:0000313" key="3">
    <source>
        <dbReference type="Proteomes" id="UP000243797"/>
    </source>
</evidence>
<feature type="compositionally biased region" description="Basic and acidic residues" evidence="1">
    <location>
        <begin position="239"/>
        <end position="257"/>
    </location>
</feature>
<proteinExistence type="predicted"/>
<comment type="caution">
    <text evidence="2">The sequence shown here is derived from an EMBL/GenBank/DDBJ whole genome shotgun (WGS) entry which is preliminary data.</text>
</comment>
<keyword evidence="3" id="KW-1185">Reference proteome</keyword>
<dbReference type="InParanoid" id="A0A2K1QXK5"/>
<reference evidence="2 3" key="1">
    <citation type="submission" date="2017-06" db="EMBL/GenBank/DDBJ databases">
        <title>Draft genome sequence of a variant of Elsinoe murrayae.</title>
        <authorList>
            <person name="Cheng Q."/>
        </authorList>
    </citation>
    <scope>NUCLEOTIDE SEQUENCE [LARGE SCALE GENOMIC DNA]</scope>
    <source>
        <strain evidence="2 3">CQ-2017a</strain>
    </source>
</reference>
<feature type="compositionally biased region" description="Basic residues" evidence="1">
    <location>
        <begin position="309"/>
        <end position="318"/>
    </location>
</feature>
<sequence length="371" mass="40571">MAAIVVKAQPSPFFPQQILNSRGRPGVRPTKQADTPPPFYLTSGSGDEPSYCYTCGRVVGGRKLKNAKSSGTQSKYCSDRCKAHKPSASPSSLDRAIEDTIHLLLLDREIGEIVEGLGGVRGLSREVGIEVEDTRKRGGKGDHRVLVPCSLVETVVFGRQSNVSRGQGRRRRARDAKVEEKGKNDVDYDEEKLLATLGRLRVAEKKAGGVEDEDSGTEGDSDEGGGGETAGTDVTQESLDEKRREGQRRAEERERVRNACRRAVIFGLREPGSAGAAAGEDFKGHKKGLSNGSITKPTDDWSSDDDTRKGKKGKRGKGSKSTNGETDAKKDRGYVMVDGERRRLCEAYMRGEIVEPSFAKGEWAVRWREEQ</sequence>
<feature type="region of interest" description="Disordered" evidence="1">
    <location>
        <begin position="205"/>
        <end position="333"/>
    </location>
</feature>
<gene>
    <name evidence="2" type="ORF">CAC42_7749</name>
</gene>
<organism evidence="2 3">
    <name type="scientific">Sphaceloma murrayae</name>
    <dbReference type="NCBI Taxonomy" id="2082308"/>
    <lineage>
        <taxon>Eukaryota</taxon>
        <taxon>Fungi</taxon>
        <taxon>Dikarya</taxon>
        <taxon>Ascomycota</taxon>
        <taxon>Pezizomycotina</taxon>
        <taxon>Dothideomycetes</taxon>
        <taxon>Dothideomycetidae</taxon>
        <taxon>Myriangiales</taxon>
        <taxon>Elsinoaceae</taxon>
        <taxon>Sphaceloma</taxon>
    </lineage>
</organism>
<feature type="compositionally biased region" description="Basic and acidic residues" evidence="1">
    <location>
        <begin position="175"/>
        <end position="184"/>
    </location>
</feature>
<dbReference type="OrthoDB" id="537467at2759"/>
<feature type="region of interest" description="Disordered" evidence="1">
    <location>
        <begin position="161"/>
        <end position="184"/>
    </location>
</feature>
<protein>
    <submittedName>
        <fullName evidence="2">Uncharacterized protein</fullName>
    </submittedName>
</protein>
<evidence type="ECO:0000256" key="1">
    <source>
        <dbReference type="SAM" id="MobiDB-lite"/>
    </source>
</evidence>
<dbReference type="AlphaFoldDB" id="A0A2K1QXK5"/>
<feature type="compositionally biased region" description="Acidic residues" evidence="1">
    <location>
        <begin position="210"/>
        <end position="225"/>
    </location>
</feature>
<accession>A0A2K1QXK5</accession>
<dbReference type="EMBL" id="NKHZ01000029">
    <property type="protein sequence ID" value="PNS19782.1"/>
    <property type="molecule type" value="Genomic_DNA"/>
</dbReference>
<name>A0A2K1QXK5_9PEZI</name>
<evidence type="ECO:0000313" key="2">
    <source>
        <dbReference type="EMBL" id="PNS19782.1"/>
    </source>
</evidence>
<dbReference type="Proteomes" id="UP000243797">
    <property type="component" value="Unassembled WGS sequence"/>
</dbReference>
<feature type="region of interest" description="Disordered" evidence="1">
    <location>
        <begin position="15"/>
        <end position="43"/>
    </location>
</feature>